<dbReference type="AlphaFoldDB" id="A0A6A3CYE2"/>
<dbReference type="InterPro" id="IPR044965">
    <property type="entry name" value="Glyco_hydro_17_plant"/>
</dbReference>
<dbReference type="InterPro" id="IPR012946">
    <property type="entry name" value="X8"/>
</dbReference>
<dbReference type="GO" id="GO:0042973">
    <property type="term" value="F:glucan endo-1,3-beta-D-glucosidase activity"/>
    <property type="evidence" value="ECO:0007669"/>
    <property type="project" value="UniProtKB-EC"/>
</dbReference>
<comment type="similarity">
    <text evidence="2 13">Belongs to the glycosyl hydrolase 17 family.</text>
</comment>
<dbReference type="CDD" id="cd06222">
    <property type="entry name" value="RNase_H_like"/>
    <property type="match status" value="1"/>
</dbReference>
<sequence length="829" mass="91583">MYSLIRPLEVWQHYLITKEFVIHTDHEALKYIKGQLKLNKGHAKWVVFSESFLYVIHYKKGKDNILAMLSPKEKYKACEKGAYEKFYRHEGYLFKEGRLCIPQRSLREVLVREAHEGGLMGHFGPKLKIQGNQYLSILDRHTIRLSTYFHQSMYIQPTSSDLSPFEDNDDLRTNRSKEGDDDVITSIQLHPKVMPKEPITRARAKQFREVLSHKCIHAFKSFNEKEPLDNSWGASPSSSPLRTLQICHNLNFVKSYLFANCFHLKRYPFTKEHVGEEITPIGAQTYNSRTSVLVNPRSGHNKIGASGIHYCLCGSVDESVSHALRDCHLVTPIFVEAGFLDVLFNGGFTSCGAWLEHLMNILPRYNLHITFLCLLLGFFGVNGSRNTTSLKVKTTEGVLKINVDGACPRPPATSSIGVIIRDSDGGVIAGRAIPIPYSRHSGIVEALALSHGVRLVVEMDLRASIGVNYGTVADNLPTPTQVANFLKTETNIDRIKIFDANPDILKALAAGISVTVTVGNGDILPLVKLPGTQAWIENNKLSYHLETIIRYITVGNEIMVTSDKTLIIAHLLPAMKALTSALDSANASSIRVSTPHSLGILSTSEPPSSGKFRKGYDKLIFAPILEFHKQTKSPFMVNPYSYFDFMPQTATTLFYSAMKRVGYEDVVIMVAETGWPSVVEPGQPSGLAPTAAPQTAEAPSASSGKWCVPKSDSSDAALQANIDYVCSSGLDCKPIQAGEACFNPNNVRSHASYAMNAYYQANGHRDFNCDFNRTGVITSTDPITVGLTDFNGGRSRGLQLFSLSRASVKVGNSIAANPNLPARVFFGQL</sequence>
<dbReference type="InterPro" id="IPR002156">
    <property type="entry name" value="RNaseH_domain"/>
</dbReference>
<evidence type="ECO:0000256" key="10">
    <source>
        <dbReference type="ARBA" id="ARBA00022918"/>
    </source>
</evidence>
<dbReference type="Pfam" id="PF00332">
    <property type="entry name" value="Glyco_hydro_17"/>
    <property type="match status" value="1"/>
</dbReference>
<feature type="region of interest" description="Disordered" evidence="14">
    <location>
        <begin position="680"/>
        <end position="707"/>
    </location>
</feature>
<dbReference type="GO" id="GO:0003676">
    <property type="term" value="F:nucleic acid binding"/>
    <property type="evidence" value="ECO:0007669"/>
    <property type="project" value="InterPro"/>
</dbReference>
<dbReference type="SUPFAM" id="SSF51445">
    <property type="entry name" value="(Trans)glycosidases"/>
    <property type="match status" value="1"/>
</dbReference>
<keyword evidence="9" id="KW-0378">Hydrolase</keyword>
<evidence type="ECO:0000256" key="4">
    <source>
        <dbReference type="ARBA" id="ARBA00022679"/>
    </source>
</evidence>
<evidence type="ECO:0000256" key="3">
    <source>
        <dbReference type="ARBA" id="ARBA00012780"/>
    </source>
</evidence>
<evidence type="ECO:0000256" key="7">
    <source>
        <dbReference type="ARBA" id="ARBA00022729"/>
    </source>
</evidence>
<comment type="caution">
    <text evidence="16">The sequence shown here is derived from an EMBL/GenBank/DDBJ whole genome shotgun (WGS) entry which is preliminary data.</text>
</comment>
<dbReference type="EMBL" id="VEPZ02000167">
    <property type="protein sequence ID" value="KAE8732292.1"/>
    <property type="molecule type" value="Genomic_DNA"/>
</dbReference>
<keyword evidence="6" id="KW-0540">Nuclease</keyword>
<feature type="domain" description="X8" evidence="15">
    <location>
        <begin position="705"/>
        <end position="790"/>
    </location>
</feature>
<keyword evidence="8" id="KW-0255">Endonuclease</keyword>
<reference evidence="16" key="1">
    <citation type="submission" date="2019-09" db="EMBL/GenBank/DDBJ databases">
        <title>Draft genome information of white flower Hibiscus syriacus.</title>
        <authorList>
            <person name="Kim Y.-M."/>
        </authorList>
    </citation>
    <scope>NUCLEOTIDE SEQUENCE [LARGE SCALE GENOMIC DNA]</scope>
    <source>
        <strain evidence="16">YM2019G1</strain>
    </source>
</reference>
<keyword evidence="5" id="KW-0548">Nucleotidyltransferase</keyword>
<evidence type="ECO:0000256" key="12">
    <source>
        <dbReference type="ARBA" id="ARBA00023295"/>
    </source>
</evidence>
<dbReference type="GO" id="GO:0004523">
    <property type="term" value="F:RNA-DNA hybrid ribonuclease activity"/>
    <property type="evidence" value="ECO:0007669"/>
    <property type="project" value="InterPro"/>
</dbReference>
<evidence type="ECO:0000256" key="14">
    <source>
        <dbReference type="SAM" id="MobiDB-lite"/>
    </source>
</evidence>
<comment type="catalytic activity">
    <reaction evidence="1">
        <text>Hydrolysis of (1-&gt;3)-beta-D-glucosidic linkages in (1-&gt;3)-beta-D-glucans.</text>
        <dbReference type="EC" id="3.2.1.39"/>
    </reaction>
</comment>
<gene>
    <name evidence="16" type="ORF">F3Y22_tig00002237pilonHSYRG01490</name>
</gene>
<proteinExistence type="inferred from homology"/>
<dbReference type="Pfam" id="PF07983">
    <property type="entry name" value="X8"/>
    <property type="match status" value="1"/>
</dbReference>
<name>A0A6A3CYE2_HIBSY</name>
<evidence type="ECO:0000256" key="6">
    <source>
        <dbReference type="ARBA" id="ARBA00022722"/>
    </source>
</evidence>
<keyword evidence="10" id="KW-0695">RNA-directed DNA polymerase</keyword>
<dbReference type="GO" id="GO:0003964">
    <property type="term" value="F:RNA-directed DNA polymerase activity"/>
    <property type="evidence" value="ECO:0007669"/>
    <property type="project" value="UniProtKB-KW"/>
</dbReference>
<accession>A0A6A3CYE2</accession>
<keyword evidence="4" id="KW-0808">Transferase</keyword>
<dbReference type="Pfam" id="PF17917">
    <property type="entry name" value="RT_RNaseH"/>
    <property type="match status" value="1"/>
</dbReference>
<evidence type="ECO:0000256" key="1">
    <source>
        <dbReference type="ARBA" id="ARBA00000382"/>
    </source>
</evidence>
<dbReference type="FunFam" id="1.20.58.1040:FF:000003">
    <property type="entry name" value="glucan endo-1,3-beta-glucosidase 7"/>
    <property type="match status" value="1"/>
</dbReference>
<evidence type="ECO:0000256" key="13">
    <source>
        <dbReference type="RuleBase" id="RU004335"/>
    </source>
</evidence>
<dbReference type="EC" id="3.2.1.39" evidence="3"/>
<protein>
    <recommendedName>
        <fullName evidence="3">glucan endo-1,3-beta-D-glucosidase</fullName>
        <ecNumber evidence="3">3.2.1.39</ecNumber>
    </recommendedName>
</protein>
<evidence type="ECO:0000259" key="15">
    <source>
        <dbReference type="SMART" id="SM00768"/>
    </source>
</evidence>
<dbReference type="InterPro" id="IPR000490">
    <property type="entry name" value="Glyco_hydro_17"/>
</dbReference>
<keyword evidence="12" id="KW-0326">Glycosidase</keyword>
<feature type="compositionally biased region" description="Low complexity" evidence="14">
    <location>
        <begin position="688"/>
        <end position="703"/>
    </location>
</feature>
<evidence type="ECO:0000313" key="17">
    <source>
        <dbReference type="Proteomes" id="UP000436088"/>
    </source>
</evidence>
<dbReference type="Pfam" id="PF13456">
    <property type="entry name" value="RVT_3"/>
    <property type="match status" value="1"/>
</dbReference>
<dbReference type="InterPro" id="IPR044730">
    <property type="entry name" value="RNase_H-like_dom_plant"/>
</dbReference>
<evidence type="ECO:0000313" key="16">
    <source>
        <dbReference type="EMBL" id="KAE8732292.1"/>
    </source>
</evidence>
<evidence type="ECO:0000256" key="8">
    <source>
        <dbReference type="ARBA" id="ARBA00022759"/>
    </source>
</evidence>
<dbReference type="GO" id="GO:0005975">
    <property type="term" value="P:carbohydrate metabolic process"/>
    <property type="evidence" value="ECO:0007669"/>
    <property type="project" value="InterPro"/>
</dbReference>
<keyword evidence="7" id="KW-0732">Signal</keyword>
<dbReference type="Gene3D" id="3.20.20.80">
    <property type="entry name" value="Glycosidases"/>
    <property type="match status" value="1"/>
</dbReference>
<dbReference type="PANTHER" id="PTHR32227">
    <property type="entry name" value="GLUCAN ENDO-1,3-BETA-GLUCOSIDASE BG1-RELATED-RELATED"/>
    <property type="match status" value="1"/>
</dbReference>
<dbReference type="InterPro" id="IPR041373">
    <property type="entry name" value="RT_RNaseH"/>
</dbReference>
<evidence type="ECO:0000256" key="2">
    <source>
        <dbReference type="ARBA" id="ARBA00008773"/>
    </source>
</evidence>
<dbReference type="Proteomes" id="UP000436088">
    <property type="component" value="Unassembled WGS sequence"/>
</dbReference>
<keyword evidence="17" id="KW-1185">Reference proteome</keyword>
<keyword evidence="11" id="KW-1015">Disulfide bond</keyword>
<dbReference type="Gene3D" id="1.20.58.1040">
    <property type="match status" value="1"/>
</dbReference>
<evidence type="ECO:0000256" key="11">
    <source>
        <dbReference type="ARBA" id="ARBA00023157"/>
    </source>
</evidence>
<evidence type="ECO:0000256" key="5">
    <source>
        <dbReference type="ARBA" id="ARBA00022695"/>
    </source>
</evidence>
<evidence type="ECO:0000256" key="9">
    <source>
        <dbReference type="ARBA" id="ARBA00022801"/>
    </source>
</evidence>
<dbReference type="SMART" id="SM00768">
    <property type="entry name" value="X8"/>
    <property type="match status" value="1"/>
</dbReference>
<dbReference type="InterPro" id="IPR017853">
    <property type="entry name" value="GH"/>
</dbReference>
<organism evidence="16 17">
    <name type="scientific">Hibiscus syriacus</name>
    <name type="common">Rose of Sharon</name>
    <dbReference type="NCBI Taxonomy" id="106335"/>
    <lineage>
        <taxon>Eukaryota</taxon>
        <taxon>Viridiplantae</taxon>
        <taxon>Streptophyta</taxon>
        <taxon>Embryophyta</taxon>
        <taxon>Tracheophyta</taxon>
        <taxon>Spermatophyta</taxon>
        <taxon>Magnoliopsida</taxon>
        <taxon>eudicotyledons</taxon>
        <taxon>Gunneridae</taxon>
        <taxon>Pentapetalae</taxon>
        <taxon>rosids</taxon>
        <taxon>malvids</taxon>
        <taxon>Malvales</taxon>
        <taxon>Malvaceae</taxon>
        <taxon>Malvoideae</taxon>
        <taxon>Hibiscus</taxon>
    </lineage>
</organism>